<feature type="domain" description="Histidine kinase/HSP90-like ATPase" evidence="10">
    <location>
        <begin position="481"/>
        <end position="567"/>
    </location>
</feature>
<dbReference type="PANTHER" id="PTHR24421:SF10">
    <property type="entry name" value="NITRATE_NITRITE SENSOR PROTEIN NARQ"/>
    <property type="match status" value="1"/>
</dbReference>
<dbReference type="InterPro" id="IPR011712">
    <property type="entry name" value="Sig_transdc_His_kin_sub3_dim/P"/>
</dbReference>
<dbReference type="GO" id="GO:0016301">
    <property type="term" value="F:kinase activity"/>
    <property type="evidence" value="ECO:0007669"/>
    <property type="project" value="UniProtKB-KW"/>
</dbReference>
<comment type="caution">
    <text evidence="12">The sequence shown here is derived from an EMBL/GenBank/DDBJ whole genome shotgun (WGS) entry which is preliminary data.</text>
</comment>
<dbReference type="PANTHER" id="PTHR24421">
    <property type="entry name" value="NITRATE/NITRITE SENSOR PROTEIN NARX-RELATED"/>
    <property type="match status" value="1"/>
</dbReference>
<sequence>MRWAIAIACVLAAVVGVALLAEAQQIDFERLPAGGRPILYIGVVIAWGFAGVGAYAHARRPENHTGALMVLVGAFIALTALQFFDQRLLFSIGIIFDTVCISALVHLLLAFPTGRIDGRWPRYALVAAYTAGCLQVPALLVNECPDCPSGNPMLIEESEVVAAIIGLPQGVLFLFALITTIVVVLHRRQTSTPLQRGGFEPVLLLGAVIITLGLVTVVSNVFSVGPTTALQVAFFATFALLPAAFLLGLVRTRFFRTAAVGRVIERLALDPRGVRDALATELGDPTLDVLYWVDGRYVDRDGHPRTPAGTLTEIEHEGRRVGALVHDPALDSEPDLVREAAAAAALALENQRLEVELRARLEALRASRARLVEAGDAERRRLTRDLHDGAQQRLVALMIELQLAREQFDAQPEAARDLLDSAFANAQEAVGELRDLAAGIHPAVLSQRGLDAALESLASRSAVPVELDSTLDERLPSPVETAAYFVVAEALTNVAKYANATHARVEVRRENGHAVIDIRDDGVGGARVGEGTGLRGLGDRVGALDGALEVQSPRGEGTLVRARIPLRAP</sequence>
<dbReference type="Proteomes" id="UP001147700">
    <property type="component" value="Unassembled WGS sequence"/>
</dbReference>
<protein>
    <recommendedName>
        <fullName evidence="2">histidine kinase</fullName>
        <ecNumber evidence="2">2.7.13.3</ecNumber>
    </recommendedName>
</protein>
<evidence type="ECO:0000256" key="5">
    <source>
        <dbReference type="ARBA" id="ARBA00022741"/>
    </source>
</evidence>
<feature type="transmembrane region" description="Helical" evidence="9">
    <location>
        <begin position="123"/>
        <end position="140"/>
    </location>
</feature>
<keyword evidence="5" id="KW-0547">Nucleotide-binding</keyword>
<proteinExistence type="predicted"/>
<evidence type="ECO:0000259" key="10">
    <source>
        <dbReference type="Pfam" id="PF02518"/>
    </source>
</evidence>
<name>A0ABT4RNT6_9ACTN</name>
<evidence type="ECO:0000256" key="9">
    <source>
        <dbReference type="SAM" id="Phobius"/>
    </source>
</evidence>
<dbReference type="Pfam" id="PF07730">
    <property type="entry name" value="HisKA_3"/>
    <property type="match status" value="1"/>
</dbReference>
<dbReference type="CDD" id="cd16917">
    <property type="entry name" value="HATPase_UhpB-NarQ-NarX-like"/>
    <property type="match status" value="1"/>
</dbReference>
<dbReference type="RefSeq" id="WP_202956821.1">
    <property type="nucleotide sequence ID" value="NZ_JAPCID010000036.1"/>
</dbReference>
<dbReference type="Gene3D" id="3.30.565.10">
    <property type="entry name" value="Histidine kinase-like ATPase, C-terminal domain"/>
    <property type="match status" value="1"/>
</dbReference>
<dbReference type="Gene3D" id="1.20.5.1930">
    <property type="match status" value="1"/>
</dbReference>
<keyword evidence="3" id="KW-0597">Phosphoprotein</keyword>
<keyword evidence="4" id="KW-0808">Transferase</keyword>
<comment type="catalytic activity">
    <reaction evidence="1">
        <text>ATP + protein L-histidine = ADP + protein N-phospho-L-histidine.</text>
        <dbReference type="EC" id="2.7.13.3"/>
    </reaction>
</comment>
<reference evidence="12" key="1">
    <citation type="submission" date="2022-10" db="EMBL/GenBank/DDBJ databases">
        <title>The WGS of Solirubrobacter sp. CPCC 204708.</title>
        <authorList>
            <person name="Jiang Z."/>
        </authorList>
    </citation>
    <scope>NUCLEOTIDE SEQUENCE</scope>
    <source>
        <strain evidence="12">CPCC 204708</strain>
    </source>
</reference>
<dbReference type="EMBL" id="JAPCID010000036">
    <property type="protein sequence ID" value="MDA0140223.1"/>
    <property type="molecule type" value="Genomic_DNA"/>
</dbReference>
<dbReference type="Pfam" id="PF02518">
    <property type="entry name" value="HATPase_c"/>
    <property type="match status" value="1"/>
</dbReference>
<dbReference type="SUPFAM" id="SSF55874">
    <property type="entry name" value="ATPase domain of HSP90 chaperone/DNA topoisomerase II/histidine kinase"/>
    <property type="match status" value="1"/>
</dbReference>
<keyword evidence="9" id="KW-0812">Transmembrane</keyword>
<feature type="transmembrane region" description="Helical" evidence="9">
    <location>
        <begin position="39"/>
        <end position="58"/>
    </location>
</feature>
<organism evidence="12 13">
    <name type="scientific">Solirubrobacter deserti</name>
    <dbReference type="NCBI Taxonomy" id="2282478"/>
    <lineage>
        <taxon>Bacteria</taxon>
        <taxon>Bacillati</taxon>
        <taxon>Actinomycetota</taxon>
        <taxon>Thermoleophilia</taxon>
        <taxon>Solirubrobacterales</taxon>
        <taxon>Solirubrobacteraceae</taxon>
        <taxon>Solirubrobacter</taxon>
    </lineage>
</organism>
<keyword evidence="7" id="KW-0067">ATP-binding</keyword>
<feature type="domain" description="Signal transduction histidine kinase subgroup 3 dimerisation and phosphoacceptor" evidence="11">
    <location>
        <begin position="378"/>
        <end position="445"/>
    </location>
</feature>
<evidence type="ECO:0000256" key="4">
    <source>
        <dbReference type="ARBA" id="ARBA00022679"/>
    </source>
</evidence>
<gene>
    <name evidence="12" type="ORF">OJ962_22180</name>
</gene>
<keyword evidence="8" id="KW-0902">Two-component regulatory system</keyword>
<keyword evidence="9" id="KW-0472">Membrane</keyword>
<evidence type="ECO:0000259" key="11">
    <source>
        <dbReference type="Pfam" id="PF07730"/>
    </source>
</evidence>
<dbReference type="InterPro" id="IPR003594">
    <property type="entry name" value="HATPase_dom"/>
</dbReference>
<keyword evidence="13" id="KW-1185">Reference proteome</keyword>
<feature type="transmembrane region" description="Helical" evidence="9">
    <location>
        <begin position="160"/>
        <end position="185"/>
    </location>
</feature>
<evidence type="ECO:0000256" key="3">
    <source>
        <dbReference type="ARBA" id="ARBA00022553"/>
    </source>
</evidence>
<dbReference type="EC" id="2.7.13.3" evidence="2"/>
<feature type="transmembrane region" description="Helical" evidence="9">
    <location>
        <begin position="65"/>
        <end position="84"/>
    </location>
</feature>
<keyword evidence="9" id="KW-1133">Transmembrane helix</keyword>
<dbReference type="InterPro" id="IPR050482">
    <property type="entry name" value="Sensor_HK_TwoCompSys"/>
</dbReference>
<evidence type="ECO:0000313" key="12">
    <source>
        <dbReference type="EMBL" id="MDA0140223.1"/>
    </source>
</evidence>
<evidence type="ECO:0000256" key="1">
    <source>
        <dbReference type="ARBA" id="ARBA00000085"/>
    </source>
</evidence>
<evidence type="ECO:0000256" key="6">
    <source>
        <dbReference type="ARBA" id="ARBA00022777"/>
    </source>
</evidence>
<evidence type="ECO:0000256" key="2">
    <source>
        <dbReference type="ARBA" id="ARBA00012438"/>
    </source>
</evidence>
<evidence type="ECO:0000256" key="7">
    <source>
        <dbReference type="ARBA" id="ARBA00022840"/>
    </source>
</evidence>
<feature type="transmembrane region" description="Helical" evidence="9">
    <location>
        <begin position="228"/>
        <end position="250"/>
    </location>
</feature>
<feature type="transmembrane region" description="Helical" evidence="9">
    <location>
        <begin position="197"/>
        <end position="222"/>
    </location>
</feature>
<accession>A0ABT4RNT6</accession>
<evidence type="ECO:0000256" key="8">
    <source>
        <dbReference type="ARBA" id="ARBA00023012"/>
    </source>
</evidence>
<feature type="transmembrane region" description="Helical" evidence="9">
    <location>
        <begin position="90"/>
        <end position="111"/>
    </location>
</feature>
<keyword evidence="6 12" id="KW-0418">Kinase</keyword>
<evidence type="ECO:0000313" key="13">
    <source>
        <dbReference type="Proteomes" id="UP001147700"/>
    </source>
</evidence>
<dbReference type="InterPro" id="IPR036890">
    <property type="entry name" value="HATPase_C_sf"/>
</dbReference>